<sequence length="381" mass="43412">MNIQREFDEPHRHEQSSYSPQDDPVQAPTRSHEGLHPRQEKRSGSIVGDSQLGGYAMSRAIERRWKGKESTLRASRPSIAPQRRESWMDKVEEAGKNAFRRSSTSTDALIDKLADTLNTWSPGTNVTNDNNDRKQQQQQRRDSWSQKAYSFLFPASPSSPLHQEHSSPRPDARPSLTRQAWSWLQPRRNSNASSQEDVEYLGSDASYDDTQASFRVEKTKSSGGGGGAFFDSNDYRENFPSPPRSRSFSHSIRPSPYMNQQATRNYAQAARRSLDAVNGDQQSQWFNPDPESGRVAVPPLSVEHKMDDNNTSTTQLLYDREEQQEENDNKQSKNQHHQDNGTSPNKYHVVSNKQSPPPMKENIFDNDVENWKPHIAGNTRE</sequence>
<evidence type="ECO:0000256" key="1">
    <source>
        <dbReference type="SAM" id="MobiDB-lite"/>
    </source>
</evidence>
<feature type="compositionally biased region" description="Basic and acidic residues" evidence="1">
    <location>
        <begin position="162"/>
        <end position="172"/>
    </location>
</feature>
<feature type="compositionally biased region" description="Basic and acidic residues" evidence="1">
    <location>
        <begin position="30"/>
        <end position="43"/>
    </location>
</feature>
<feature type="compositionally biased region" description="Low complexity" evidence="1">
    <location>
        <begin position="244"/>
        <end position="256"/>
    </location>
</feature>
<feature type="region of interest" description="Disordered" evidence="1">
    <location>
        <begin position="1"/>
        <end position="53"/>
    </location>
</feature>
<feature type="compositionally biased region" description="Polar residues" evidence="1">
    <location>
        <begin position="257"/>
        <end position="266"/>
    </location>
</feature>
<feature type="region of interest" description="Disordered" evidence="1">
    <location>
        <begin position="66"/>
        <end position="381"/>
    </location>
</feature>
<feature type="compositionally biased region" description="Low complexity" evidence="1">
    <location>
        <begin position="150"/>
        <end position="161"/>
    </location>
</feature>
<reference evidence="2" key="1">
    <citation type="journal article" date="2014" name="Genome Announc.">
        <title>De novo whole-genome sequence and genome annotation of Lichtheimia ramosa.</title>
        <authorList>
            <person name="Linde J."/>
            <person name="Schwartze V."/>
            <person name="Binder U."/>
            <person name="Lass-Florl C."/>
            <person name="Voigt K."/>
            <person name="Horn F."/>
        </authorList>
    </citation>
    <scope>NUCLEOTIDE SEQUENCE</scope>
    <source>
        <strain evidence="2">JMRC FSU:6197</strain>
    </source>
</reference>
<feature type="compositionally biased region" description="Basic and acidic residues" evidence="1">
    <location>
        <begin position="1"/>
        <end position="15"/>
    </location>
</feature>
<protein>
    <submittedName>
        <fullName evidence="2">Uncharacterized protein</fullName>
    </submittedName>
</protein>
<feature type="compositionally biased region" description="Basic and acidic residues" evidence="1">
    <location>
        <begin position="82"/>
        <end position="95"/>
    </location>
</feature>
<feature type="compositionally biased region" description="Basic and acidic residues" evidence="1">
    <location>
        <begin position="327"/>
        <end position="339"/>
    </location>
</feature>
<name>A0A077WFI9_9FUNG</name>
<dbReference type="OrthoDB" id="2270831at2759"/>
<dbReference type="EMBL" id="LK023319">
    <property type="protein sequence ID" value="CDS06391.1"/>
    <property type="molecule type" value="Genomic_DNA"/>
</dbReference>
<feature type="compositionally biased region" description="Basic and acidic residues" evidence="1">
    <location>
        <begin position="130"/>
        <end position="144"/>
    </location>
</feature>
<proteinExistence type="predicted"/>
<organism evidence="2">
    <name type="scientific">Lichtheimia ramosa</name>
    <dbReference type="NCBI Taxonomy" id="688394"/>
    <lineage>
        <taxon>Eukaryota</taxon>
        <taxon>Fungi</taxon>
        <taxon>Fungi incertae sedis</taxon>
        <taxon>Mucoromycota</taxon>
        <taxon>Mucoromycotina</taxon>
        <taxon>Mucoromycetes</taxon>
        <taxon>Mucorales</taxon>
        <taxon>Lichtheimiaceae</taxon>
        <taxon>Lichtheimia</taxon>
    </lineage>
</organism>
<accession>A0A077WFI9</accession>
<feature type="compositionally biased region" description="Polar residues" evidence="1">
    <location>
        <begin position="176"/>
        <end position="195"/>
    </location>
</feature>
<dbReference type="AlphaFoldDB" id="A0A077WFI9"/>
<gene>
    <name evidence="2" type="ORF">LRAMOSA08919</name>
</gene>
<evidence type="ECO:0000313" key="2">
    <source>
        <dbReference type="EMBL" id="CDS06391.1"/>
    </source>
</evidence>
<feature type="compositionally biased region" description="Polar residues" evidence="1">
    <location>
        <begin position="116"/>
        <end position="127"/>
    </location>
</feature>